<dbReference type="SUPFAM" id="SSF69118">
    <property type="entry name" value="AhpD-like"/>
    <property type="match status" value="1"/>
</dbReference>
<proteinExistence type="predicted"/>
<evidence type="ECO:0000313" key="1">
    <source>
        <dbReference type="EMBL" id="KFZ28160.1"/>
    </source>
</evidence>
<keyword evidence="2" id="KW-1185">Reference proteome</keyword>
<dbReference type="Proteomes" id="UP000053718">
    <property type="component" value="Unassembled WGS sequence"/>
</dbReference>
<comment type="caution">
    <text evidence="1">The sequence shown here is derived from an EMBL/GenBank/DDBJ whole genome shotgun (WGS) entry which is preliminary data.</text>
</comment>
<dbReference type="eggNOG" id="COG2128">
    <property type="taxonomic scope" value="Bacteria"/>
</dbReference>
<sequence>MQKFKLHTIESAPDGSKQILQAAQDNMGMIPNLFAVMATSPQLLEGYQTLDGLFQKSGFDKNELTVVWQTINVYHDCHYCVPAHTAIAKQMGADDAITTQIKAGESLDDDKLQALRTFTERMLDARGAVNQDDFKAFAEAGYEPKHVLAVILGIAQKTMSNYTNHVAETPIDNAFQDFA</sequence>
<dbReference type="AlphaFoldDB" id="A0A094IKC4"/>
<dbReference type="EMBL" id="JPIN01000012">
    <property type="protein sequence ID" value="KFZ28160.1"/>
    <property type="molecule type" value="Genomic_DNA"/>
</dbReference>
<organism evidence="1 2">
    <name type="scientific">Pseudidiomarina atlantica</name>
    <dbReference type="NCBI Taxonomy" id="1517416"/>
    <lineage>
        <taxon>Bacteria</taxon>
        <taxon>Pseudomonadati</taxon>
        <taxon>Pseudomonadota</taxon>
        <taxon>Gammaproteobacteria</taxon>
        <taxon>Alteromonadales</taxon>
        <taxon>Idiomarinaceae</taxon>
        <taxon>Pseudidiomarina</taxon>
    </lineage>
</organism>
<dbReference type="Gene3D" id="1.20.1290.10">
    <property type="entry name" value="AhpD-like"/>
    <property type="match status" value="1"/>
</dbReference>
<reference evidence="1 2" key="1">
    <citation type="submission" date="2014-06" db="EMBL/GenBank/DDBJ databases">
        <title>Draft genome sequence of Idiomarina sp. MCCC 1A10513.</title>
        <authorList>
            <person name="Du J."/>
            <person name="Lai Q."/>
            <person name="Shao Z."/>
        </authorList>
    </citation>
    <scope>NUCLEOTIDE SEQUENCE [LARGE SCALE GENOMIC DNA]</scope>
    <source>
        <strain evidence="1 2">MCCC 1A10513</strain>
    </source>
</reference>
<dbReference type="PANTHER" id="PTHR35446:SF3">
    <property type="entry name" value="CMD DOMAIN-CONTAINING PROTEIN"/>
    <property type="match status" value="1"/>
</dbReference>
<gene>
    <name evidence="1" type="ORF">IDAT_11300</name>
</gene>
<dbReference type="OrthoDB" id="9808310at2"/>
<accession>A0A094IKC4</accession>
<protein>
    <submittedName>
        <fullName evidence="1">Carboxymuconolactone decarboxylase</fullName>
    </submittedName>
</protein>
<dbReference type="PANTHER" id="PTHR35446">
    <property type="entry name" value="SI:CH211-175M2.5"/>
    <property type="match status" value="1"/>
</dbReference>
<evidence type="ECO:0000313" key="2">
    <source>
        <dbReference type="Proteomes" id="UP000053718"/>
    </source>
</evidence>
<dbReference type="RefSeq" id="WP_034733638.1">
    <property type="nucleotide sequence ID" value="NZ_JPIN01000012.1"/>
</dbReference>
<name>A0A094IKC4_9GAMM</name>
<dbReference type="STRING" id="1517416.IDAT_11300"/>
<dbReference type="InterPro" id="IPR029032">
    <property type="entry name" value="AhpD-like"/>
</dbReference>